<dbReference type="InterPro" id="IPR011992">
    <property type="entry name" value="EF-hand-dom_pair"/>
</dbReference>
<name>A0ABQ0EL54_APOSI</name>
<evidence type="ECO:0000256" key="1">
    <source>
        <dbReference type="SAM" id="MobiDB-lite"/>
    </source>
</evidence>
<accession>A0ABQ0EL54</accession>
<dbReference type="Gene3D" id="1.10.238.10">
    <property type="entry name" value="EF-hand"/>
    <property type="match status" value="1"/>
</dbReference>
<feature type="compositionally biased region" description="Basic and acidic residues" evidence="1">
    <location>
        <begin position="222"/>
        <end position="233"/>
    </location>
</feature>
<feature type="compositionally biased region" description="Basic and acidic residues" evidence="1">
    <location>
        <begin position="294"/>
        <end position="309"/>
    </location>
</feature>
<dbReference type="CDD" id="cd00213">
    <property type="entry name" value="S-100"/>
    <property type="match status" value="1"/>
</dbReference>
<feature type="compositionally biased region" description="Basic and acidic residues" evidence="1">
    <location>
        <begin position="483"/>
        <end position="497"/>
    </location>
</feature>
<evidence type="ECO:0000313" key="3">
    <source>
        <dbReference type="EMBL" id="GAB1287802.1"/>
    </source>
</evidence>
<keyword evidence="4" id="KW-1185">Reference proteome</keyword>
<feature type="compositionally biased region" description="Polar residues" evidence="1">
    <location>
        <begin position="410"/>
        <end position="421"/>
    </location>
</feature>
<dbReference type="SUPFAM" id="SSF47473">
    <property type="entry name" value="EF-hand"/>
    <property type="match status" value="1"/>
</dbReference>
<comment type="caution">
    <text evidence="3">The sequence shown here is derived from an EMBL/GenBank/DDBJ whole genome shotgun (WGS) entry which is preliminary data.</text>
</comment>
<dbReference type="SMART" id="SM01394">
    <property type="entry name" value="S_100"/>
    <property type="match status" value="1"/>
</dbReference>
<dbReference type="Pfam" id="PF01023">
    <property type="entry name" value="S_100"/>
    <property type="match status" value="1"/>
</dbReference>
<feature type="compositionally biased region" description="Polar residues" evidence="1">
    <location>
        <begin position="203"/>
        <end position="219"/>
    </location>
</feature>
<dbReference type="PROSITE" id="PS50222">
    <property type="entry name" value="EF_HAND_2"/>
    <property type="match status" value="1"/>
</dbReference>
<feature type="compositionally biased region" description="Polar residues" evidence="1">
    <location>
        <begin position="345"/>
        <end position="354"/>
    </location>
</feature>
<dbReference type="InterPro" id="IPR013787">
    <property type="entry name" value="S100_Ca-bd_sub"/>
</dbReference>
<feature type="domain" description="EF-hand" evidence="2">
    <location>
        <begin position="49"/>
        <end position="84"/>
    </location>
</feature>
<dbReference type="InterPro" id="IPR042937">
    <property type="entry name" value="TCHHL1"/>
</dbReference>
<feature type="compositionally biased region" description="Basic and acidic residues" evidence="1">
    <location>
        <begin position="423"/>
        <end position="439"/>
    </location>
</feature>
<evidence type="ECO:0000259" key="2">
    <source>
        <dbReference type="PROSITE" id="PS50222"/>
    </source>
</evidence>
<dbReference type="PANTHER" id="PTHR47612">
    <property type="entry name" value="TRICHOHYALIN-LIKE PROTEIN 1"/>
    <property type="match status" value="1"/>
</dbReference>
<dbReference type="PANTHER" id="PTHR47612:SF1">
    <property type="entry name" value="TRICHOHYALIN-LIKE PROTEIN 1"/>
    <property type="match status" value="1"/>
</dbReference>
<feature type="compositionally biased region" description="Basic and acidic residues" evidence="1">
    <location>
        <begin position="370"/>
        <end position="392"/>
    </location>
</feature>
<dbReference type="Proteomes" id="UP001623349">
    <property type="component" value="Unassembled WGS sequence"/>
</dbReference>
<evidence type="ECO:0000313" key="4">
    <source>
        <dbReference type="Proteomes" id="UP001623349"/>
    </source>
</evidence>
<feature type="compositionally biased region" description="Basic and acidic residues" evidence="1">
    <location>
        <begin position="582"/>
        <end position="598"/>
    </location>
</feature>
<dbReference type="InterPro" id="IPR034325">
    <property type="entry name" value="S-100_dom"/>
</dbReference>
<reference evidence="3 4" key="1">
    <citation type="submission" date="2024-08" db="EMBL/GenBank/DDBJ databases">
        <title>The draft genome of Apodemus speciosus.</title>
        <authorList>
            <person name="Nabeshima K."/>
            <person name="Suzuki S."/>
            <person name="Onuma M."/>
        </authorList>
    </citation>
    <scope>NUCLEOTIDE SEQUENCE [LARGE SCALE GENOMIC DNA]</scope>
    <source>
        <strain evidence="3">IB14-021</strain>
    </source>
</reference>
<proteinExistence type="predicted"/>
<feature type="region of interest" description="Disordered" evidence="1">
    <location>
        <begin position="134"/>
        <end position="641"/>
    </location>
</feature>
<feature type="compositionally biased region" description="Basic and acidic residues" evidence="1">
    <location>
        <begin position="334"/>
        <end position="344"/>
    </location>
</feature>
<protein>
    <submittedName>
        <fullName evidence="3">Trichohyalin-like protein 1</fullName>
    </submittedName>
</protein>
<organism evidence="3 4">
    <name type="scientific">Apodemus speciosus</name>
    <name type="common">Large Japanese field mouse</name>
    <dbReference type="NCBI Taxonomy" id="105296"/>
    <lineage>
        <taxon>Eukaryota</taxon>
        <taxon>Metazoa</taxon>
        <taxon>Chordata</taxon>
        <taxon>Craniata</taxon>
        <taxon>Vertebrata</taxon>
        <taxon>Euteleostomi</taxon>
        <taxon>Mammalia</taxon>
        <taxon>Eutheria</taxon>
        <taxon>Euarchontoglires</taxon>
        <taxon>Glires</taxon>
        <taxon>Rodentia</taxon>
        <taxon>Myomorpha</taxon>
        <taxon>Muroidea</taxon>
        <taxon>Muridae</taxon>
        <taxon>Murinae</taxon>
        <taxon>Apodemus</taxon>
    </lineage>
</organism>
<gene>
    <name evidence="3" type="ORF">APTSU1_000303200</name>
</gene>
<dbReference type="InterPro" id="IPR002048">
    <property type="entry name" value="EF_hand_dom"/>
</dbReference>
<dbReference type="EMBL" id="BAAFST010000003">
    <property type="protein sequence ID" value="GAB1287802.1"/>
    <property type="molecule type" value="Genomic_DNA"/>
</dbReference>
<sequence>MSRLLRGIFCVVEIFHRYAGEDGDNQATLTRRELRQLLEGEIGDFLQPHVFRAVERKLNLLEFDRDGTISFEEFILAIFSLSNPSYFDISLLHSEPRLMSKSEKMDAVDFGAIDGNTQQVAGVGPTQERLIFPSEVASSGQPSNEEGEVGDEPIVSPREDIKTHGLPRNVSEPNDPENQQPKEDAQEVTQNVQATEYDGIQFKRNTAVQAPKQSTSPTQEIPGERSKPSRRQSDTTISDHMIQRPTEDEEHSSSTQDPLLQKEDKATGSVHTDLPVVAATGKSSQTQEFFEPMDDTRLSETQETGKDAGRIPPKPTNLEEPKADTIVSQSHELPAQEREHKTRDQSVQSRSRNASETSSRGELEEEEEAGKDHERITRSPEPEAETRDEKCQEFSGSWRENDAKRGSALQEPSSKEGNQNLPEIKEESISGEEARHSEEDTVDAFAINENSPADEETLGTRERFQELALLEKQSRGRKHRTARTHDKPVRKEDHNVLEDPELSVTQSDEGFCETPNSLAPEVGEDNSETAESHVPGDSQTQVDHHGDAKQESYNNNPDPQKQGAPVESSREQEAVVLSIQEDGQHPEELDLPAREKQDGLSSRTKGGPGAAVEPSEGGEVQEATAGSKNRKSLEAEGSEAQ</sequence>